<evidence type="ECO:0000313" key="1">
    <source>
        <dbReference type="EMBL" id="KAI0045091.1"/>
    </source>
</evidence>
<gene>
    <name evidence="1" type="ORF">FA95DRAFT_1561512</name>
</gene>
<organism evidence="1 2">
    <name type="scientific">Auriscalpium vulgare</name>
    <dbReference type="NCBI Taxonomy" id="40419"/>
    <lineage>
        <taxon>Eukaryota</taxon>
        <taxon>Fungi</taxon>
        <taxon>Dikarya</taxon>
        <taxon>Basidiomycota</taxon>
        <taxon>Agaricomycotina</taxon>
        <taxon>Agaricomycetes</taxon>
        <taxon>Russulales</taxon>
        <taxon>Auriscalpiaceae</taxon>
        <taxon>Auriscalpium</taxon>
    </lineage>
</organism>
<sequence length="191" mass="20594">MAESSNFDYLFKVVLIGDSGVGKSYFATRSISVDGKTLKAQIWDTAGQERYRAITAAYYRGAVGALLVYDIAKHATYVDVTRWLKELRDHADSNIVIMLVGNKSDLKHLRAVPTEEAKAFAAENGLSFIETSALDASNVESAFQTILTDIYRIVSSKQLEQSADPIKPSSGDTLTVSPSVDASAKTGGGCC</sequence>
<protein>
    <submittedName>
        <fullName evidence="1">GTP-binding protein yptV1</fullName>
    </submittedName>
</protein>
<reference evidence="1" key="1">
    <citation type="submission" date="2021-02" db="EMBL/GenBank/DDBJ databases">
        <authorList>
            <consortium name="DOE Joint Genome Institute"/>
            <person name="Ahrendt S."/>
            <person name="Looney B.P."/>
            <person name="Miyauchi S."/>
            <person name="Morin E."/>
            <person name="Drula E."/>
            <person name="Courty P.E."/>
            <person name="Chicoki N."/>
            <person name="Fauchery L."/>
            <person name="Kohler A."/>
            <person name="Kuo A."/>
            <person name="Labutti K."/>
            <person name="Pangilinan J."/>
            <person name="Lipzen A."/>
            <person name="Riley R."/>
            <person name="Andreopoulos W."/>
            <person name="He G."/>
            <person name="Johnson J."/>
            <person name="Barry K.W."/>
            <person name="Grigoriev I.V."/>
            <person name="Nagy L."/>
            <person name="Hibbett D."/>
            <person name="Henrissat B."/>
            <person name="Matheny P.B."/>
            <person name="Labbe J."/>
            <person name="Martin F."/>
        </authorList>
    </citation>
    <scope>NUCLEOTIDE SEQUENCE</scope>
    <source>
        <strain evidence="1">FP105234-sp</strain>
    </source>
</reference>
<comment type="caution">
    <text evidence="1">The sequence shown here is derived from an EMBL/GenBank/DDBJ whole genome shotgun (WGS) entry which is preliminary data.</text>
</comment>
<keyword evidence="2" id="KW-1185">Reference proteome</keyword>
<dbReference type="Proteomes" id="UP000814033">
    <property type="component" value="Unassembled WGS sequence"/>
</dbReference>
<name>A0ACB8RN63_9AGAM</name>
<proteinExistence type="predicted"/>
<dbReference type="EMBL" id="MU275962">
    <property type="protein sequence ID" value="KAI0045091.1"/>
    <property type="molecule type" value="Genomic_DNA"/>
</dbReference>
<reference evidence="1" key="2">
    <citation type="journal article" date="2022" name="New Phytol.">
        <title>Evolutionary transition to the ectomycorrhizal habit in the genomes of a hyperdiverse lineage of mushroom-forming fungi.</title>
        <authorList>
            <person name="Looney B."/>
            <person name="Miyauchi S."/>
            <person name="Morin E."/>
            <person name="Drula E."/>
            <person name="Courty P.E."/>
            <person name="Kohler A."/>
            <person name="Kuo A."/>
            <person name="LaButti K."/>
            <person name="Pangilinan J."/>
            <person name="Lipzen A."/>
            <person name="Riley R."/>
            <person name="Andreopoulos W."/>
            <person name="He G."/>
            <person name="Johnson J."/>
            <person name="Nolan M."/>
            <person name="Tritt A."/>
            <person name="Barry K.W."/>
            <person name="Grigoriev I.V."/>
            <person name="Nagy L.G."/>
            <person name="Hibbett D."/>
            <person name="Henrissat B."/>
            <person name="Matheny P.B."/>
            <person name="Labbe J."/>
            <person name="Martin F.M."/>
        </authorList>
    </citation>
    <scope>NUCLEOTIDE SEQUENCE</scope>
    <source>
        <strain evidence="1">FP105234-sp</strain>
    </source>
</reference>
<evidence type="ECO:0000313" key="2">
    <source>
        <dbReference type="Proteomes" id="UP000814033"/>
    </source>
</evidence>
<accession>A0ACB8RN63</accession>